<dbReference type="AlphaFoldDB" id="B9XJ46"/>
<dbReference type="InterPro" id="IPR011990">
    <property type="entry name" value="TPR-like_helical_dom_sf"/>
</dbReference>
<feature type="domain" description="DUF5107" evidence="2">
    <location>
        <begin position="65"/>
        <end position="403"/>
    </location>
</feature>
<keyword evidence="4" id="KW-1185">Reference proteome</keyword>
<dbReference type="Pfam" id="PF17128">
    <property type="entry name" value="DUF5107"/>
    <property type="match status" value="1"/>
</dbReference>
<dbReference type="Proteomes" id="UP000003688">
    <property type="component" value="Unassembled WGS sequence"/>
</dbReference>
<dbReference type="PANTHER" id="PTHR12558">
    <property type="entry name" value="CELL DIVISION CYCLE 16,23,27"/>
    <property type="match status" value="1"/>
</dbReference>
<evidence type="ECO:0000259" key="2">
    <source>
        <dbReference type="Pfam" id="PF17128"/>
    </source>
</evidence>
<evidence type="ECO:0000313" key="3">
    <source>
        <dbReference type="EMBL" id="EEF60084.1"/>
    </source>
</evidence>
<dbReference type="PROSITE" id="PS50005">
    <property type="entry name" value="TPR"/>
    <property type="match status" value="1"/>
</dbReference>
<dbReference type="SMART" id="SM00028">
    <property type="entry name" value="TPR"/>
    <property type="match status" value="9"/>
</dbReference>
<dbReference type="EMBL" id="ABOX02000020">
    <property type="protein sequence ID" value="EEF60084.1"/>
    <property type="molecule type" value="Genomic_DNA"/>
</dbReference>
<feature type="repeat" description="TPR" evidence="1">
    <location>
        <begin position="957"/>
        <end position="990"/>
    </location>
</feature>
<name>B9XJ46_PEDPL</name>
<protein>
    <submittedName>
        <fullName evidence="3">Tetratricopeptide TPR_4</fullName>
    </submittedName>
</protein>
<dbReference type="Pfam" id="PF13174">
    <property type="entry name" value="TPR_6"/>
    <property type="match status" value="1"/>
</dbReference>
<reference evidence="3 4" key="1">
    <citation type="journal article" date="2011" name="J. Bacteriol.">
        <title>Genome sequence of 'Pedosphaera parvula' Ellin514, an aerobic Verrucomicrobial isolate from pasture soil.</title>
        <authorList>
            <person name="Kant R."/>
            <person name="van Passel M.W."/>
            <person name="Sangwan P."/>
            <person name="Palva A."/>
            <person name="Lucas S."/>
            <person name="Copeland A."/>
            <person name="Lapidus A."/>
            <person name="Glavina Del Rio T."/>
            <person name="Dalin E."/>
            <person name="Tice H."/>
            <person name="Bruce D."/>
            <person name="Goodwin L."/>
            <person name="Pitluck S."/>
            <person name="Chertkov O."/>
            <person name="Larimer F.W."/>
            <person name="Land M.L."/>
            <person name="Hauser L."/>
            <person name="Brettin T.S."/>
            <person name="Detter J.C."/>
            <person name="Han S."/>
            <person name="de Vos W.M."/>
            <person name="Janssen P.H."/>
            <person name="Smidt H."/>
        </authorList>
    </citation>
    <scope>NUCLEOTIDE SEQUENCE [LARGE SCALE GENOMIC DNA]</scope>
    <source>
        <strain evidence="3 4">Ellin514</strain>
    </source>
</reference>
<accession>B9XJ46</accession>
<dbReference type="Gene3D" id="1.25.40.10">
    <property type="entry name" value="Tetratricopeptide repeat domain"/>
    <property type="match status" value="4"/>
</dbReference>
<dbReference type="InterPro" id="IPR019734">
    <property type="entry name" value="TPR_rpt"/>
</dbReference>
<sequence length="1153" mass="130208">MNGTQINGGRARHGLMDTRRTDESPIASTVEVRLEEMIIPTFLPAPPDKNPMFLEKRVYQGSSGKVYPLPFTDRIAEKPVDRKWKAVWLENEFLRVMILPELGGRIHVMQDKTNGYDVIYNQPVIKPALVGLAGPWISGGIEFNWPQHHRPATFLPVDYEIETHADGSRTVWCSDHDPMTRMKGMHGVCLHPGRSYLELKVRAYNRTTLTQTFLWWANVATRVNESYQSFFPPDVSYVADHARRTMSSYPLCRDHYYGVEYAERARSGVPEAACPANFIPSACGGKTLVDYASNDLSFYANIPVPTSYMCMGSKEDFFGGYDHSAQAGIVHFANHHISPGKKQWTWGNHEFGYAWDRNLTVPDSKGEFGPYIEIMAGVYTDNQPDFSFLQPGETKTWSQYWYPFQKIGPVSRANLQAAISLHSTRSALQLGIAVTADQSGSVVTVDAKGRQIIRFERNLAPATPLLETIQLPRGGVATDLLIRVIDQYGNELISYQPKARVETEVPPPATEPPAPADISSNDELYVTGLHLDQYRHATRLPTFYWREALRRDPLDSRCNNALGLWHLRRGEFATAEEHFRRAIARLTRRNSNPSDGEPLYNLGLCLRHLERDDEAYDFFYKATWNQAWAGAGYHAVAEIDCLRGRWVTALQHIDLALRFDTQNLRARNLKVLILRKLEKPEQAVRFLSKTSHLDCLDWWSRHLNGDNLACDLQTHLDIAHDYARAGFLQEGISVLNLAVAKPGDLPDQSWGALPLIHFTLGWLHGKAGDVRAALKAFKTAASLPTDYCFPSRLEEIAILEAAVRANPADAHAPYYLGNLLYDRRRHDEAIRLWERSARLDTGFSIVWRNLGIGYFNIRQNRAKARQSYDKAFKANPLDARLLYERDQLWKRLGESPEPRLREIGKYPALVCQRDDLVVELCALYNQVGRNHEALALVGARHFQPWEGGEGGPLGQYVRAHLALGRSFMARGDFNAAKDHFACAVQAPPNLGEAKHLLANQSDIQYWLGCSFSKLGDKASAQRHWQSAANARGDFQEMSVRSFSEMTYFSALSLICLGQKSKGRTLLKELLAYARQLEKTPATIDYFATSLPTMLLFDDDAQFRQTTGALFLQAQAQLGLGRAAKARALLKTVLRRDPNHALAFDLFTGRQEMK</sequence>
<dbReference type="InterPro" id="IPR033396">
    <property type="entry name" value="DUF5107"/>
</dbReference>
<comment type="caution">
    <text evidence="3">The sequence shown here is derived from an EMBL/GenBank/DDBJ whole genome shotgun (WGS) entry which is preliminary data.</text>
</comment>
<evidence type="ECO:0000313" key="4">
    <source>
        <dbReference type="Proteomes" id="UP000003688"/>
    </source>
</evidence>
<dbReference type="PANTHER" id="PTHR12558:SF13">
    <property type="entry name" value="CELL DIVISION CYCLE PROTEIN 27 HOMOLOG"/>
    <property type="match status" value="1"/>
</dbReference>
<evidence type="ECO:0000256" key="1">
    <source>
        <dbReference type="PROSITE-ProRule" id="PRU00339"/>
    </source>
</evidence>
<dbReference type="STRING" id="320771.Cflav_PD3143"/>
<gene>
    <name evidence="3" type="ORF">Cflav_PD3143</name>
</gene>
<dbReference type="Pfam" id="PF13432">
    <property type="entry name" value="TPR_16"/>
    <property type="match status" value="2"/>
</dbReference>
<proteinExistence type="predicted"/>
<dbReference type="GO" id="GO:0051301">
    <property type="term" value="P:cell division"/>
    <property type="evidence" value="ECO:0007669"/>
    <property type="project" value="TreeGrafter"/>
</dbReference>
<keyword evidence="1" id="KW-0802">TPR repeat</keyword>
<organism evidence="3 4">
    <name type="scientific">Pedosphaera parvula (strain Ellin514)</name>
    <dbReference type="NCBI Taxonomy" id="320771"/>
    <lineage>
        <taxon>Bacteria</taxon>
        <taxon>Pseudomonadati</taxon>
        <taxon>Verrucomicrobiota</taxon>
        <taxon>Pedosphaerae</taxon>
        <taxon>Pedosphaerales</taxon>
        <taxon>Pedosphaeraceae</taxon>
        <taxon>Pedosphaera</taxon>
    </lineage>
</organism>
<dbReference type="SUPFAM" id="SSF48452">
    <property type="entry name" value="TPR-like"/>
    <property type="match status" value="3"/>
</dbReference>